<proteinExistence type="predicted"/>
<keyword evidence="3" id="KW-1185">Reference proteome</keyword>
<dbReference type="AlphaFoldDB" id="A0AAW1L8U4"/>
<evidence type="ECO:0000313" key="3">
    <source>
        <dbReference type="Proteomes" id="UP001458880"/>
    </source>
</evidence>
<evidence type="ECO:0000313" key="2">
    <source>
        <dbReference type="EMBL" id="KAK9730122.1"/>
    </source>
</evidence>
<comment type="caution">
    <text evidence="2">The sequence shown here is derived from an EMBL/GenBank/DDBJ whole genome shotgun (WGS) entry which is preliminary data.</text>
</comment>
<feature type="region of interest" description="Disordered" evidence="1">
    <location>
        <begin position="37"/>
        <end position="75"/>
    </location>
</feature>
<name>A0AAW1L8U4_POPJA</name>
<sequence>MCDNAPGTSSGSFSKPRWRRTRLTSVELVAAAEEALEEDPFAASDEDEYVPEIESEESDAEIVPVIEQEEGTLFR</sequence>
<protein>
    <submittedName>
        <fullName evidence="2">Uncharacterized protein</fullName>
    </submittedName>
</protein>
<dbReference type="Proteomes" id="UP001458880">
    <property type="component" value="Unassembled WGS sequence"/>
</dbReference>
<evidence type="ECO:0000256" key="1">
    <source>
        <dbReference type="SAM" id="MobiDB-lite"/>
    </source>
</evidence>
<dbReference type="EMBL" id="JASPKY010000152">
    <property type="protein sequence ID" value="KAK9730122.1"/>
    <property type="molecule type" value="Genomic_DNA"/>
</dbReference>
<reference evidence="2 3" key="1">
    <citation type="journal article" date="2024" name="BMC Genomics">
        <title>De novo assembly and annotation of Popillia japonica's genome with initial clues to its potential as an invasive pest.</title>
        <authorList>
            <person name="Cucini C."/>
            <person name="Boschi S."/>
            <person name="Funari R."/>
            <person name="Cardaioli E."/>
            <person name="Iannotti N."/>
            <person name="Marturano G."/>
            <person name="Paoli F."/>
            <person name="Bruttini M."/>
            <person name="Carapelli A."/>
            <person name="Frati F."/>
            <person name="Nardi F."/>
        </authorList>
    </citation>
    <scope>NUCLEOTIDE SEQUENCE [LARGE SCALE GENOMIC DNA]</scope>
    <source>
        <strain evidence="2">DMR45628</strain>
    </source>
</reference>
<gene>
    <name evidence="2" type="ORF">QE152_g15481</name>
</gene>
<accession>A0AAW1L8U4</accession>
<organism evidence="2 3">
    <name type="scientific">Popillia japonica</name>
    <name type="common">Japanese beetle</name>
    <dbReference type="NCBI Taxonomy" id="7064"/>
    <lineage>
        <taxon>Eukaryota</taxon>
        <taxon>Metazoa</taxon>
        <taxon>Ecdysozoa</taxon>
        <taxon>Arthropoda</taxon>
        <taxon>Hexapoda</taxon>
        <taxon>Insecta</taxon>
        <taxon>Pterygota</taxon>
        <taxon>Neoptera</taxon>
        <taxon>Endopterygota</taxon>
        <taxon>Coleoptera</taxon>
        <taxon>Polyphaga</taxon>
        <taxon>Scarabaeiformia</taxon>
        <taxon>Scarabaeidae</taxon>
        <taxon>Rutelinae</taxon>
        <taxon>Popillia</taxon>
    </lineage>
</organism>
<feature type="compositionally biased region" description="Acidic residues" evidence="1">
    <location>
        <begin position="37"/>
        <end position="60"/>
    </location>
</feature>